<accession>A0A1Q4V8Z2</accession>
<comment type="subcellular location">
    <subcellularLocation>
        <location evidence="1">Cell membrane</location>
        <topology evidence="1">Multi-pass membrane protein</topology>
    </subcellularLocation>
</comment>
<feature type="transmembrane region" description="Helical" evidence="7">
    <location>
        <begin position="294"/>
        <end position="313"/>
    </location>
</feature>
<dbReference type="Proteomes" id="UP000186455">
    <property type="component" value="Unassembled WGS sequence"/>
</dbReference>
<dbReference type="Pfam" id="PF07690">
    <property type="entry name" value="MFS_1"/>
    <property type="match status" value="1"/>
</dbReference>
<reference evidence="9 10" key="1">
    <citation type="submission" date="2015-06" db="EMBL/GenBank/DDBJ databases">
        <title>Cloning and characterization of the uncialamcin biosynthetic gene cluster.</title>
        <authorList>
            <person name="Yan X."/>
            <person name="Huang T."/>
            <person name="Ge H."/>
            <person name="Shen B."/>
        </authorList>
    </citation>
    <scope>NUCLEOTIDE SEQUENCE [LARGE SCALE GENOMIC DNA]</scope>
    <source>
        <strain evidence="9 10">DCA2648</strain>
    </source>
</reference>
<dbReference type="InterPro" id="IPR050171">
    <property type="entry name" value="MFS_Transporters"/>
</dbReference>
<feature type="transmembrane region" description="Helical" evidence="7">
    <location>
        <begin position="262"/>
        <end position="282"/>
    </location>
</feature>
<feature type="transmembrane region" description="Helical" evidence="7">
    <location>
        <begin position="109"/>
        <end position="128"/>
    </location>
</feature>
<feature type="transmembrane region" description="Helical" evidence="7">
    <location>
        <begin position="149"/>
        <end position="168"/>
    </location>
</feature>
<evidence type="ECO:0000256" key="3">
    <source>
        <dbReference type="ARBA" id="ARBA00022475"/>
    </source>
</evidence>
<dbReference type="AlphaFoldDB" id="A0A1Q4V8Z2"/>
<evidence type="ECO:0000313" key="10">
    <source>
        <dbReference type="Proteomes" id="UP000186455"/>
    </source>
</evidence>
<evidence type="ECO:0000256" key="1">
    <source>
        <dbReference type="ARBA" id="ARBA00004651"/>
    </source>
</evidence>
<keyword evidence="3" id="KW-1003">Cell membrane</keyword>
<evidence type="ECO:0000256" key="4">
    <source>
        <dbReference type="ARBA" id="ARBA00022692"/>
    </source>
</evidence>
<dbReference type="InterPro" id="IPR036259">
    <property type="entry name" value="MFS_trans_sf"/>
</dbReference>
<evidence type="ECO:0000256" key="7">
    <source>
        <dbReference type="SAM" id="Phobius"/>
    </source>
</evidence>
<evidence type="ECO:0000256" key="2">
    <source>
        <dbReference type="ARBA" id="ARBA00022448"/>
    </source>
</evidence>
<feature type="transmembrane region" description="Helical" evidence="7">
    <location>
        <begin position="386"/>
        <end position="402"/>
    </location>
</feature>
<dbReference type="InterPro" id="IPR020846">
    <property type="entry name" value="MFS_dom"/>
</dbReference>
<dbReference type="SUPFAM" id="SSF103473">
    <property type="entry name" value="MFS general substrate transporter"/>
    <property type="match status" value="1"/>
</dbReference>
<keyword evidence="4 7" id="KW-0812">Transmembrane</keyword>
<feature type="transmembrane region" description="Helical" evidence="7">
    <location>
        <begin position="229"/>
        <end position="250"/>
    </location>
</feature>
<name>A0A1Q4V8Z2_9ACTN</name>
<dbReference type="PANTHER" id="PTHR23517">
    <property type="entry name" value="RESISTANCE PROTEIN MDTM, PUTATIVE-RELATED-RELATED"/>
    <property type="match status" value="1"/>
</dbReference>
<dbReference type="CDD" id="cd17329">
    <property type="entry name" value="MFS_MdtH_MDR_like"/>
    <property type="match status" value="1"/>
</dbReference>
<dbReference type="GO" id="GO:0022857">
    <property type="term" value="F:transmembrane transporter activity"/>
    <property type="evidence" value="ECO:0007669"/>
    <property type="project" value="InterPro"/>
</dbReference>
<dbReference type="STRING" id="1048205.AB852_14765"/>
<keyword evidence="5 7" id="KW-1133">Transmembrane helix</keyword>
<sequence>MTGGGVGVVRDLRALGSVTRLLILSGFAFNLGFFLVLPYLAEHLGGALGLAAWLVGLVLGLRTFSQQGLFVVGGALTDRYGARRVMLAGCALRIAGFGWLGFAHSTWSVIGSVLLVGFAAALYAPALETEIARQAVRHEQTDKVARTRTLGLFLMGGQAGALIGPIAGTALLAGGFRAACLAGAVVFAVILVALHRLLPAPEPRTAPEPVTPSTSARSGVGELLRNRRFLALCLAYGSYLLAYNQLYLALPMELERTTGSQVALGWMLALSSLMVVLGQLPLSGRVAGAMSHAAAVRWGLLLITGAFTAAGALPPLAGGLLPSLVFVVLLTVGQMLVIPGVRAWLPDLADDRRLGLYTGALSSVSGVVVLLGSAPTGALLDTGGGLSWFALAAVPLIGLSLVPRHRD</sequence>
<feature type="transmembrane region" description="Helical" evidence="7">
    <location>
        <begin position="174"/>
        <end position="194"/>
    </location>
</feature>
<feature type="transmembrane region" description="Helical" evidence="7">
    <location>
        <begin position="47"/>
        <end position="64"/>
    </location>
</feature>
<evidence type="ECO:0000256" key="5">
    <source>
        <dbReference type="ARBA" id="ARBA00022989"/>
    </source>
</evidence>
<dbReference type="PROSITE" id="PS50850">
    <property type="entry name" value="MFS"/>
    <property type="match status" value="1"/>
</dbReference>
<organism evidence="9 10">
    <name type="scientific">Streptomyces uncialis</name>
    <dbReference type="NCBI Taxonomy" id="1048205"/>
    <lineage>
        <taxon>Bacteria</taxon>
        <taxon>Bacillati</taxon>
        <taxon>Actinomycetota</taxon>
        <taxon>Actinomycetes</taxon>
        <taxon>Kitasatosporales</taxon>
        <taxon>Streptomycetaceae</taxon>
        <taxon>Streptomyces</taxon>
    </lineage>
</organism>
<comment type="caution">
    <text evidence="9">The sequence shown here is derived from an EMBL/GenBank/DDBJ whole genome shotgun (WGS) entry which is preliminary data.</text>
</comment>
<evidence type="ECO:0000259" key="8">
    <source>
        <dbReference type="PROSITE" id="PS50850"/>
    </source>
</evidence>
<feature type="transmembrane region" description="Helical" evidence="7">
    <location>
        <begin position="354"/>
        <end position="374"/>
    </location>
</feature>
<dbReference type="GO" id="GO:0005886">
    <property type="term" value="C:plasma membrane"/>
    <property type="evidence" value="ECO:0007669"/>
    <property type="project" value="UniProtKB-SubCell"/>
</dbReference>
<gene>
    <name evidence="9" type="ORF">AB852_14765</name>
</gene>
<evidence type="ECO:0000313" key="9">
    <source>
        <dbReference type="EMBL" id="OKH94284.1"/>
    </source>
</evidence>
<feature type="transmembrane region" description="Helical" evidence="7">
    <location>
        <begin position="21"/>
        <end position="41"/>
    </location>
</feature>
<dbReference type="Gene3D" id="1.20.1250.20">
    <property type="entry name" value="MFS general substrate transporter like domains"/>
    <property type="match status" value="1"/>
</dbReference>
<proteinExistence type="predicted"/>
<dbReference type="InterPro" id="IPR011701">
    <property type="entry name" value="MFS"/>
</dbReference>
<feature type="domain" description="Major facilitator superfamily (MFS) profile" evidence="8">
    <location>
        <begin position="18"/>
        <end position="407"/>
    </location>
</feature>
<evidence type="ECO:0000256" key="6">
    <source>
        <dbReference type="ARBA" id="ARBA00023136"/>
    </source>
</evidence>
<keyword evidence="10" id="KW-1185">Reference proteome</keyword>
<dbReference type="PANTHER" id="PTHR23517:SF2">
    <property type="entry name" value="MULTIDRUG RESISTANCE PROTEIN MDTH"/>
    <property type="match status" value="1"/>
</dbReference>
<keyword evidence="2" id="KW-0813">Transport</keyword>
<protein>
    <submittedName>
        <fullName evidence="9">Membrane protein</fullName>
    </submittedName>
</protein>
<feature type="transmembrane region" description="Helical" evidence="7">
    <location>
        <begin position="85"/>
        <end position="103"/>
    </location>
</feature>
<keyword evidence="6 7" id="KW-0472">Membrane</keyword>
<dbReference type="EMBL" id="LFBV01000003">
    <property type="protein sequence ID" value="OKH94284.1"/>
    <property type="molecule type" value="Genomic_DNA"/>
</dbReference>
<feature type="transmembrane region" description="Helical" evidence="7">
    <location>
        <begin position="319"/>
        <end position="342"/>
    </location>
</feature>